<evidence type="ECO:0000313" key="2">
    <source>
        <dbReference type="Proteomes" id="UP001596481"/>
    </source>
</evidence>
<dbReference type="RefSeq" id="WP_390221954.1">
    <property type="nucleotide sequence ID" value="NZ_JBHTAA010000001.1"/>
</dbReference>
<keyword evidence="2" id="KW-1185">Reference proteome</keyword>
<dbReference type="EMBL" id="JBHTAA010000001">
    <property type="protein sequence ID" value="MFC7202658.1"/>
    <property type="molecule type" value="Genomic_DNA"/>
</dbReference>
<proteinExistence type="predicted"/>
<gene>
    <name evidence="1" type="ORF">ACFQJC_03970</name>
</gene>
<organism evidence="1 2">
    <name type="scientific">Haloferax namakaokahaiae</name>
    <dbReference type="NCBI Taxonomy" id="1748331"/>
    <lineage>
        <taxon>Archaea</taxon>
        <taxon>Methanobacteriati</taxon>
        <taxon>Methanobacteriota</taxon>
        <taxon>Stenosarchaea group</taxon>
        <taxon>Halobacteria</taxon>
        <taxon>Halobacteriales</taxon>
        <taxon>Haloferacaceae</taxon>
        <taxon>Haloferax</taxon>
    </lineage>
</organism>
<name>A0ABD5ZCN7_9EURY</name>
<evidence type="ECO:0000313" key="1">
    <source>
        <dbReference type="EMBL" id="MFC7202658.1"/>
    </source>
</evidence>
<comment type="caution">
    <text evidence="1">The sequence shown here is derived from an EMBL/GenBank/DDBJ whole genome shotgun (WGS) entry which is preliminary data.</text>
</comment>
<reference evidence="1 2" key="1">
    <citation type="journal article" date="2019" name="Int. J. Syst. Evol. Microbiol.">
        <title>The Global Catalogue of Microorganisms (GCM) 10K type strain sequencing project: providing services to taxonomists for standard genome sequencing and annotation.</title>
        <authorList>
            <consortium name="The Broad Institute Genomics Platform"/>
            <consortium name="The Broad Institute Genome Sequencing Center for Infectious Disease"/>
            <person name="Wu L."/>
            <person name="Ma J."/>
        </authorList>
    </citation>
    <scope>NUCLEOTIDE SEQUENCE [LARGE SCALE GENOMIC DNA]</scope>
    <source>
        <strain evidence="1 2">DSM 29988</strain>
    </source>
</reference>
<sequence>MSLYESIHEFVGEHETLLSVGQYDQKTVILTETRLVELEHPTGHSAPDAVRSVRSIHLSRPSIIGYSVELADEQTTISFHNDSGAAVESVTLPMCDHRFAVVFSTTVGSRDVLSPSA</sequence>
<dbReference type="Proteomes" id="UP001596481">
    <property type="component" value="Unassembled WGS sequence"/>
</dbReference>
<dbReference type="AlphaFoldDB" id="A0ABD5ZCN7"/>
<protein>
    <submittedName>
        <fullName evidence="1">Uncharacterized protein</fullName>
    </submittedName>
</protein>
<accession>A0ABD5ZCN7</accession>